<dbReference type="OrthoDB" id="428734at2759"/>
<dbReference type="InterPro" id="IPR005135">
    <property type="entry name" value="Endo/exonuclease/phosphatase"/>
</dbReference>
<evidence type="ECO:0000259" key="2">
    <source>
        <dbReference type="Pfam" id="PF03372"/>
    </source>
</evidence>
<reference evidence="4" key="1">
    <citation type="submission" date="2017-01" db="EMBL/GenBank/DDBJ databases">
        <title>Comparative genomics of anhydrobiosis in the tardigrade Hypsibius dujardini.</title>
        <authorList>
            <person name="Yoshida Y."/>
            <person name="Koutsovoulos G."/>
            <person name="Laetsch D."/>
            <person name="Stevens L."/>
            <person name="Kumar S."/>
            <person name="Horikawa D."/>
            <person name="Ishino K."/>
            <person name="Komine S."/>
            <person name="Tomita M."/>
            <person name="Blaxter M."/>
            <person name="Arakawa K."/>
        </authorList>
    </citation>
    <scope>NUCLEOTIDE SEQUENCE [LARGE SCALE GENOMIC DNA]</scope>
    <source>
        <strain evidence="4">Z151</strain>
    </source>
</reference>
<dbReference type="Gene3D" id="3.60.10.10">
    <property type="entry name" value="Endonuclease/exonuclease/phosphatase"/>
    <property type="match status" value="1"/>
</dbReference>
<dbReference type="PANTHER" id="PTHR12121">
    <property type="entry name" value="CARBON CATABOLITE REPRESSOR PROTEIN 4"/>
    <property type="match status" value="1"/>
</dbReference>
<evidence type="ECO:0000313" key="4">
    <source>
        <dbReference type="Proteomes" id="UP000192578"/>
    </source>
</evidence>
<dbReference type="InterPro" id="IPR036691">
    <property type="entry name" value="Endo/exonu/phosph_ase_sf"/>
</dbReference>
<gene>
    <name evidence="3" type="ORF">BV898_10449</name>
</gene>
<dbReference type="EMBL" id="MTYJ01000090">
    <property type="protein sequence ID" value="OQV15343.1"/>
    <property type="molecule type" value="Genomic_DNA"/>
</dbReference>
<accession>A0A1W0WJP2</accession>
<comment type="caution">
    <text evidence="3">The sequence shown here is derived from an EMBL/GenBank/DDBJ whole genome shotgun (WGS) entry which is preliminary data.</text>
</comment>
<name>A0A1W0WJP2_HYPEX</name>
<proteinExistence type="predicted"/>
<dbReference type="InterPro" id="IPR050410">
    <property type="entry name" value="CCR4/nocturin_mRNA_transcr"/>
</dbReference>
<dbReference type="Proteomes" id="UP000192578">
    <property type="component" value="Unassembled WGS sequence"/>
</dbReference>
<organism evidence="3 4">
    <name type="scientific">Hypsibius exemplaris</name>
    <name type="common">Freshwater tardigrade</name>
    <dbReference type="NCBI Taxonomy" id="2072580"/>
    <lineage>
        <taxon>Eukaryota</taxon>
        <taxon>Metazoa</taxon>
        <taxon>Ecdysozoa</taxon>
        <taxon>Tardigrada</taxon>
        <taxon>Eutardigrada</taxon>
        <taxon>Parachela</taxon>
        <taxon>Hypsibioidea</taxon>
        <taxon>Hypsibiidae</taxon>
        <taxon>Hypsibius</taxon>
    </lineage>
</organism>
<evidence type="ECO:0000256" key="1">
    <source>
        <dbReference type="SAM" id="MobiDB-lite"/>
    </source>
</evidence>
<feature type="region of interest" description="Disordered" evidence="1">
    <location>
        <begin position="54"/>
        <end position="92"/>
    </location>
</feature>
<evidence type="ECO:0000313" key="3">
    <source>
        <dbReference type="EMBL" id="OQV15343.1"/>
    </source>
</evidence>
<dbReference type="Pfam" id="PF03372">
    <property type="entry name" value="Exo_endo_phos"/>
    <property type="match status" value="1"/>
</dbReference>
<dbReference type="AlphaFoldDB" id="A0A1W0WJP2"/>
<protein>
    <submittedName>
        <fullName evidence="3">CCR4-NOT transcription complex subunit 6</fullName>
    </submittedName>
</protein>
<feature type="compositionally biased region" description="Low complexity" evidence="1">
    <location>
        <begin position="78"/>
        <end position="88"/>
    </location>
</feature>
<dbReference type="PANTHER" id="PTHR12121:SF100">
    <property type="entry name" value="POLY(A)-SPECIFIC RIBONUCLEASE"/>
    <property type="match status" value="1"/>
</dbReference>
<feature type="domain" description="Endonuclease/exonuclease/phosphatase" evidence="2">
    <location>
        <begin position="221"/>
        <end position="550"/>
    </location>
</feature>
<dbReference type="SUPFAM" id="SSF56219">
    <property type="entry name" value="DNase I-like"/>
    <property type="match status" value="1"/>
</dbReference>
<dbReference type="GO" id="GO:0000175">
    <property type="term" value="F:3'-5'-RNA exonuclease activity"/>
    <property type="evidence" value="ECO:0007669"/>
    <property type="project" value="TreeGrafter"/>
</dbReference>
<sequence length="561" mass="62133">MFTVEGRSYARVTAPVQTSSAPAAAKAVSHPVNNGNNCGSSSFSGVPLISYAAPKKKRRGGAQNGQKAHRGARLAQASWSSSSGGSSRRGSDYLGEPLLIIPRGSQTSTRGGPHYFSMGYATYGQLMGYHPEYYQPTQQLPVPGMQHRESFSSMGSSAASDSTSSGSASPVHFAHYWDQMAAASASPQSYEISHLAAKRDWIQKASSEVPEGSLGITLRIMSYNILAEQYATKKLYPHCPAWALSWQYRRERIREDMEHYAPDIACLQEVPMGEFYGYFLQQFQVQGYSGIFKPKSRAKTMDSKYQQTVDGCCIIFRHDRFELIHQDWVEFNQLAIKSADGSTDMLNRVMTKDNIALCAVFRVVESAVPSYILAVNAHVHWDPEFSDVKLIQTMLLMNEVEKLVAKTKHDLNVEDVPIVFCGDLNSLPDSGVVEFLRNGRVSSSHADFKDLPYRSCLQKLSSSQGRVMTTAPADDDGPHFLHHPFALSSVYDEEDMPFTNFTSDFKGVIDYVFVSRGKFQTVGVLGALDPTWLEEHCVSSFPCPQIPSDHLPLVAEIELIP</sequence>
<keyword evidence="4" id="KW-1185">Reference proteome</keyword>